<evidence type="ECO:0000313" key="2">
    <source>
        <dbReference type="EnsemblMetazoa" id="XP_022667590"/>
    </source>
</evidence>
<dbReference type="EnsemblMetazoa" id="XM_022811856">
    <property type="protein sequence ID" value="XP_022667591"/>
    <property type="gene ID" value="LOC111253039"/>
</dbReference>
<feature type="region of interest" description="Disordered" evidence="1">
    <location>
        <begin position="119"/>
        <end position="163"/>
    </location>
</feature>
<reference evidence="2" key="1">
    <citation type="submission" date="2021-01" db="UniProtKB">
        <authorList>
            <consortium name="EnsemblMetazoa"/>
        </authorList>
    </citation>
    <scope>IDENTIFICATION</scope>
</reference>
<dbReference type="RefSeq" id="XP_022667590.1">
    <property type="nucleotide sequence ID" value="XM_022811855.1"/>
</dbReference>
<dbReference type="RefSeq" id="XP_022667591.1">
    <property type="nucleotide sequence ID" value="XM_022811856.1"/>
</dbReference>
<dbReference type="KEGG" id="vde:111253039"/>
<dbReference type="AlphaFoldDB" id="A0A7M7KIS8"/>
<organism evidence="2 3">
    <name type="scientific">Varroa destructor</name>
    <name type="common">Honeybee mite</name>
    <dbReference type="NCBI Taxonomy" id="109461"/>
    <lineage>
        <taxon>Eukaryota</taxon>
        <taxon>Metazoa</taxon>
        <taxon>Ecdysozoa</taxon>
        <taxon>Arthropoda</taxon>
        <taxon>Chelicerata</taxon>
        <taxon>Arachnida</taxon>
        <taxon>Acari</taxon>
        <taxon>Parasitiformes</taxon>
        <taxon>Mesostigmata</taxon>
        <taxon>Gamasina</taxon>
        <taxon>Dermanyssoidea</taxon>
        <taxon>Varroidae</taxon>
        <taxon>Varroa</taxon>
    </lineage>
</organism>
<dbReference type="EnsemblMetazoa" id="XM_022811855">
    <property type="protein sequence ID" value="XP_022667590"/>
    <property type="gene ID" value="LOC111253039"/>
</dbReference>
<keyword evidence="3" id="KW-1185">Reference proteome</keyword>
<dbReference type="Proteomes" id="UP000594260">
    <property type="component" value="Unplaced"/>
</dbReference>
<name>A0A7M7KIS8_VARDE</name>
<feature type="compositionally biased region" description="Low complexity" evidence="1">
    <location>
        <begin position="130"/>
        <end position="147"/>
    </location>
</feature>
<dbReference type="GeneID" id="111253039"/>
<dbReference type="OrthoDB" id="10628217at2759"/>
<dbReference type="InParanoid" id="A0A7M7KIS8"/>
<proteinExistence type="predicted"/>
<evidence type="ECO:0000256" key="1">
    <source>
        <dbReference type="SAM" id="MobiDB-lite"/>
    </source>
</evidence>
<evidence type="ECO:0000313" key="3">
    <source>
        <dbReference type="Proteomes" id="UP000594260"/>
    </source>
</evidence>
<protein>
    <submittedName>
        <fullName evidence="2">Uncharacterized protein</fullName>
    </submittedName>
</protein>
<sequence length="312" mass="33952">MGSGCCLSSATSPAELVSTPVSCPQSSKVASSKSSVYPNCQGQPLELPAEDDDSDLPIWACQCVHQAENSVVLHSGLIVSIVPHLESVALPDRRLRRRWDVPLHGQCFFAKASDATESTSVKDKVPTKASTRNSTPTPSTSKSISSRQVPGSRLRSTLCEDQESVPRMSKATRRVVLTRRVVFGGLTGGSKPVSKSGLVQTSLGKPNGQLAAVASSESVARLIKPFVKYVNVDWYNSLYRSQFQQSNMYSLVFQDRRITRFKRPLQTRTSQLLFGSVLSNKTTSLRLARFGLYQISPDWGNSDSFASSTDSG</sequence>
<accession>A0A7M7KIS8</accession>